<gene>
    <name evidence="1" type="ORF">TSPI_07628</name>
</gene>
<reference evidence="1 2" key="1">
    <citation type="submission" date="2024-07" db="EMBL/GenBank/DDBJ databases">
        <title>Enhanced genomic and transcriptomic resources for Trichinella pseudospiralis and T. spiralis underpin the discovery of pronounced molecular differences between stages and species.</title>
        <authorList>
            <person name="Pasi K.K."/>
            <person name="La Rosa G."/>
            <person name="Gomez-Morales M.A."/>
            <person name="Tosini F."/>
            <person name="Sumanam S."/>
            <person name="Young N.D."/>
            <person name="Chang B.C."/>
            <person name="Robin G.B."/>
        </authorList>
    </citation>
    <scope>NUCLEOTIDE SEQUENCE [LARGE SCALE GENOMIC DNA]</scope>
    <source>
        <strain evidence="1">ISS534</strain>
    </source>
</reference>
<evidence type="ECO:0000313" key="1">
    <source>
        <dbReference type="EMBL" id="KAL1243837.1"/>
    </source>
</evidence>
<organism evidence="1 2">
    <name type="scientific">Trichinella spiralis</name>
    <name type="common">Trichina worm</name>
    <dbReference type="NCBI Taxonomy" id="6334"/>
    <lineage>
        <taxon>Eukaryota</taxon>
        <taxon>Metazoa</taxon>
        <taxon>Ecdysozoa</taxon>
        <taxon>Nematoda</taxon>
        <taxon>Enoplea</taxon>
        <taxon>Dorylaimia</taxon>
        <taxon>Trichinellida</taxon>
        <taxon>Trichinellidae</taxon>
        <taxon>Trichinella</taxon>
    </lineage>
</organism>
<comment type="caution">
    <text evidence="1">The sequence shown here is derived from an EMBL/GenBank/DDBJ whole genome shotgun (WGS) entry which is preliminary data.</text>
</comment>
<dbReference type="EMBL" id="JBEUSY010000162">
    <property type="protein sequence ID" value="KAL1243837.1"/>
    <property type="molecule type" value="Genomic_DNA"/>
</dbReference>
<keyword evidence="2" id="KW-1185">Reference proteome</keyword>
<name>A0ABR3KWT3_TRISP</name>
<proteinExistence type="predicted"/>
<accession>A0ABR3KWT3</accession>
<protein>
    <submittedName>
        <fullName evidence="1">Uncharacterized protein</fullName>
    </submittedName>
</protein>
<dbReference type="Proteomes" id="UP001558632">
    <property type="component" value="Unassembled WGS sequence"/>
</dbReference>
<sequence length="68" mass="7563">MSNMTVDLVKAKWHSAGAFCILFLREIQKYDMQLPSPAFCFSEAFAEQLSPTVASFVADTSAASGRWR</sequence>
<evidence type="ECO:0000313" key="2">
    <source>
        <dbReference type="Proteomes" id="UP001558632"/>
    </source>
</evidence>